<dbReference type="InterPro" id="IPR025110">
    <property type="entry name" value="AMP-bd_C"/>
</dbReference>
<dbReference type="AlphaFoldDB" id="A0AAD9X595"/>
<keyword evidence="2" id="KW-0436">Ligase</keyword>
<keyword evidence="5" id="KW-1185">Reference proteome</keyword>
<evidence type="ECO:0000256" key="1">
    <source>
        <dbReference type="ARBA" id="ARBA00006432"/>
    </source>
</evidence>
<accession>A0AAD9X595</accession>
<dbReference type="Gene3D" id="3.30.300.30">
    <property type="match status" value="1"/>
</dbReference>
<organism evidence="4 5">
    <name type="scientific">Dipteronia dyeriana</name>
    <dbReference type="NCBI Taxonomy" id="168575"/>
    <lineage>
        <taxon>Eukaryota</taxon>
        <taxon>Viridiplantae</taxon>
        <taxon>Streptophyta</taxon>
        <taxon>Embryophyta</taxon>
        <taxon>Tracheophyta</taxon>
        <taxon>Spermatophyta</taxon>
        <taxon>Magnoliopsida</taxon>
        <taxon>eudicotyledons</taxon>
        <taxon>Gunneridae</taxon>
        <taxon>Pentapetalae</taxon>
        <taxon>rosids</taxon>
        <taxon>malvids</taxon>
        <taxon>Sapindales</taxon>
        <taxon>Sapindaceae</taxon>
        <taxon>Hippocastanoideae</taxon>
        <taxon>Acereae</taxon>
        <taxon>Dipteronia</taxon>
    </lineage>
</organism>
<comment type="similarity">
    <text evidence="1">Belongs to the ATP-dependent AMP-binding enzyme family.</text>
</comment>
<comment type="caution">
    <text evidence="4">The sequence shown here is derived from an EMBL/GenBank/DDBJ whole genome shotgun (WGS) entry which is preliminary data.</text>
</comment>
<dbReference type="EMBL" id="JANJYI010000004">
    <property type="protein sequence ID" value="KAK2652868.1"/>
    <property type="molecule type" value="Genomic_DNA"/>
</dbReference>
<dbReference type="SUPFAM" id="SSF56801">
    <property type="entry name" value="Acetyl-CoA synthetase-like"/>
    <property type="match status" value="1"/>
</dbReference>
<evidence type="ECO:0000313" key="5">
    <source>
        <dbReference type="Proteomes" id="UP001280121"/>
    </source>
</evidence>
<evidence type="ECO:0000259" key="3">
    <source>
        <dbReference type="Pfam" id="PF13193"/>
    </source>
</evidence>
<proteinExistence type="inferred from homology"/>
<dbReference type="Pfam" id="PF13193">
    <property type="entry name" value="AMP-binding_C"/>
    <property type="match status" value="1"/>
</dbReference>
<dbReference type="PANTHER" id="PTHR24096:SF251">
    <property type="entry name" value="4-COUMARATE--COA LIGASE-LIKE 9"/>
    <property type="match status" value="1"/>
</dbReference>
<name>A0AAD9X595_9ROSI</name>
<reference evidence="4" key="1">
    <citation type="journal article" date="2023" name="Plant J.">
        <title>Genome sequences and population genomics provide insights into the demographic history, inbreeding, and mutation load of two 'living fossil' tree species of Dipteronia.</title>
        <authorList>
            <person name="Feng Y."/>
            <person name="Comes H.P."/>
            <person name="Chen J."/>
            <person name="Zhu S."/>
            <person name="Lu R."/>
            <person name="Zhang X."/>
            <person name="Li P."/>
            <person name="Qiu J."/>
            <person name="Olsen K.M."/>
            <person name="Qiu Y."/>
        </authorList>
    </citation>
    <scope>NUCLEOTIDE SEQUENCE</scope>
    <source>
        <strain evidence="4">KIB01</strain>
    </source>
</reference>
<gene>
    <name evidence="4" type="ORF">Ddye_012724</name>
</gene>
<feature type="domain" description="AMP-binding enzyme C-terminal" evidence="3">
    <location>
        <begin position="1"/>
        <end position="47"/>
    </location>
</feature>
<evidence type="ECO:0000313" key="4">
    <source>
        <dbReference type="EMBL" id="KAK2652868.1"/>
    </source>
</evidence>
<sequence length="66" mass="7542">MAFVVRKLGSNITEAQVMQFTVKQVSPYKQIRRVAFIDSIPKSHSVKILRRELVDRALFANFSTSS</sequence>
<protein>
    <recommendedName>
        <fullName evidence="3">AMP-binding enzyme C-terminal domain-containing protein</fullName>
    </recommendedName>
</protein>
<dbReference type="InterPro" id="IPR045851">
    <property type="entry name" value="AMP-bd_C_sf"/>
</dbReference>
<dbReference type="Proteomes" id="UP001280121">
    <property type="component" value="Unassembled WGS sequence"/>
</dbReference>
<dbReference type="GO" id="GO:0016405">
    <property type="term" value="F:CoA-ligase activity"/>
    <property type="evidence" value="ECO:0007669"/>
    <property type="project" value="TreeGrafter"/>
</dbReference>
<dbReference type="PANTHER" id="PTHR24096">
    <property type="entry name" value="LONG-CHAIN-FATTY-ACID--COA LIGASE"/>
    <property type="match status" value="1"/>
</dbReference>
<evidence type="ECO:0000256" key="2">
    <source>
        <dbReference type="ARBA" id="ARBA00022598"/>
    </source>
</evidence>